<reference evidence="1 2" key="1">
    <citation type="submission" date="2021-05" db="EMBL/GenBank/DDBJ databases">
        <title>The draft genome of Geobacter luticola JCM 17780.</title>
        <authorList>
            <person name="Xu Z."/>
            <person name="Masuda Y."/>
            <person name="Itoh H."/>
            <person name="Senoo K."/>
        </authorList>
    </citation>
    <scope>NUCLEOTIDE SEQUENCE [LARGE SCALE GENOMIC DNA]</scope>
    <source>
        <strain evidence="1 2">JCM 17780</strain>
    </source>
</reference>
<organism evidence="1 2">
    <name type="scientific">Geomobilimonas luticola</name>
    <dbReference type="NCBI Taxonomy" id="1114878"/>
    <lineage>
        <taxon>Bacteria</taxon>
        <taxon>Pseudomonadati</taxon>
        <taxon>Thermodesulfobacteriota</taxon>
        <taxon>Desulfuromonadia</taxon>
        <taxon>Geobacterales</taxon>
        <taxon>Geobacteraceae</taxon>
        <taxon>Geomobilimonas</taxon>
    </lineage>
</organism>
<dbReference type="EMBL" id="JAHCVK010000010">
    <property type="protein sequence ID" value="MBT0654382.1"/>
    <property type="molecule type" value="Genomic_DNA"/>
</dbReference>
<protein>
    <submittedName>
        <fullName evidence="1">Uncharacterized protein</fullName>
    </submittedName>
</protein>
<proteinExistence type="predicted"/>
<keyword evidence="2" id="KW-1185">Reference proteome</keyword>
<gene>
    <name evidence="1" type="ORF">KI810_15080</name>
</gene>
<evidence type="ECO:0000313" key="2">
    <source>
        <dbReference type="Proteomes" id="UP000756860"/>
    </source>
</evidence>
<dbReference type="RefSeq" id="WP_214176391.1">
    <property type="nucleotide sequence ID" value="NZ_JAHCVK010000010.1"/>
</dbReference>
<evidence type="ECO:0000313" key="1">
    <source>
        <dbReference type="EMBL" id="MBT0654382.1"/>
    </source>
</evidence>
<sequence>MPGSYPDPRSYADAALHALEQAYAESPDPHTSSLIMTAMEAIRRLTQEIKSVGVAEGGLELDPHELNDFNSAI</sequence>
<dbReference type="Proteomes" id="UP000756860">
    <property type="component" value="Unassembled WGS sequence"/>
</dbReference>
<name>A0ABS5SG95_9BACT</name>
<comment type="caution">
    <text evidence="1">The sequence shown here is derived from an EMBL/GenBank/DDBJ whole genome shotgun (WGS) entry which is preliminary data.</text>
</comment>
<accession>A0ABS5SG95</accession>